<evidence type="ECO:0000313" key="2">
    <source>
        <dbReference type="EMBL" id="WBW50391.1"/>
    </source>
</evidence>
<sequence>MNKIKLIVVCALLFISQRAYAVTTPKVTVQIPTFDVTINDVAMEKENSEYPVLVYRDITYFPMTYKNARFLGLDTLWDKDTATLHIVRSTPQGTYYAYPGKRNPMYDTANAVNFNIMLNGKKVYPGSQYYPLLVYRDVTYFPLTWQFCRDEFKWTYSFDDVTGLQISSEGKTDEKGIGPPRGDYMATEIDGIQYVVERHRGTAHIILSKVEGDKVIELKEIDKIANHVILDNHQIYFTVDDRAYKTVNRFDIMTMTEDVLIKVDTNSSDNISMTALNGHIYYKTSLDYGALCNENGKKLNEAGALTGLRRTDDYVFATFDKGDNLLVFDKNQQIIARGKGNINVNTVTISEGVVTYIDETTGAIKEVRF</sequence>
<keyword evidence="3" id="KW-1185">Reference proteome</keyword>
<name>A0ABY7QUD7_9FIRM</name>
<keyword evidence="1" id="KW-0732">Signal</keyword>
<dbReference type="EMBL" id="CP115667">
    <property type="protein sequence ID" value="WBW50391.1"/>
    <property type="molecule type" value="Genomic_DNA"/>
</dbReference>
<feature type="chain" id="PRO_5045740580" description="DUF5050 domain-containing protein" evidence="1">
    <location>
        <begin position="22"/>
        <end position="369"/>
    </location>
</feature>
<feature type="signal peptide" evidence="1">
    <location>
        <begin position="1"/>
        <end position="21"/>
    </location>
</feature>
<protein>
    <recommendedName>
        <fullName evidence="4">DUF5050 domain-containing protein</fullName>
    </recommendedName>
</protein>
<proteinExistence type="predicted"/>
<reference evidence="2 3" key="1">
    <citation type="submission" date="2023-01" db="EMBL/GenBank/DDBJ databases">
        <authorList>
            <person name="Lee S.H."/>
            <person name="Jung H.S."/>
            <person name="Yun J.U."/>
        </authorList>
    </citation>
    <scope>NUCLEOTIDE SEQUENCE [LARGE SCALE GENOMIC DNA]</scope>
    <source>
        <strain evidence="2 3">CBA3646</strain>
    </source>
</reference>
<gene>
    <name evidence="2" type="ORF">O6R05_02280</name>
</gene>
<evidence type="ECO:0008006" key="4">
    <source>
        <dbReference type="Google" id="ProtNLM"/>
    </source>
</evidence>
<evidence type="ECO:0000313" key="3">
    <source>
        <dbReference type="Proteomes" id="UP001210339"/>
    </source>
</evidence>
<evidence type="ECO:0000256" key="1">
    <source>
        <dbReference type="SAM" id="SignalP"/>
    </source>
</evidence>
<dbReference type="Proteomes" id="UP001210339">
    <property type="component" value="Chromosome"/>
</dbReference>
<accession>A0ABY7QUD7</accession>
<organism evidence="2 3">
    <name type="scientific">Peptoniphilus equinus</name>
    <dbReference type="NCBI Taxonomy" id="3016343"/>
    <lineage>
        <taxon>Bacteria</taxon>
        <taxon>Bacillati</taxon>
        <taxon>Bacillota</taxon>
        <taxon>Tissierellia</taxon>
        <taxon>Tissierellales</taxon>
        <taxon>Peptoniphilaceae</taxon>
        <taxon>Peptoniphilus</taxon>
    </lineage>
</organism>
<dbReference type="RefSeq" id="WP_271191923.1">
    <property type="nucleotide sequence ID" value="NZ_CP115667.1"/>
</dbReference>